<dbReference type="SUPFAM" id="SSF52172">
    <property type="entry name" value="CheY-like"/>
    <property type="match status" value="1"/>
</dbReference>
<protein>
    <submittedName>
        <fullName evidence="3">Response regulator</fullName>
    </submittedName>
</protein>
<dbReference type="Proteomes" id="UP000253273">
    <property type="component" value="Chromosome"/>
</dbReference>
<feature type="region of interest" description="Disordered" evidence="1">
    <location>
        <begin position="121"/>
        <end position="150"/>
    </location>
</feature>
<evidence type="ECO:0000256" key="1">
    <source>
        <dbReference type="SAM" id="MobiDB-lite"/>
    </source>
</evidence>
<evidence type="ECO:0000313" key="3">
    <source>
        <dbReference type="EMBL" id="AXG04968.1"/>
    </source>
</evidence>
<sequence>MSSQCTVLHVDDDPAVLDLSRDWADVRDEINWLTASDPGTGLEALSTHDVDCLVSDTFRATDGDPFVTHAKTTFPDLPVVLFTSMDRDALDPTVRDSGAEYVKKASDDAFDSLFEHVLAVTDGTGPSPSTTDPSPRAATRAAGDGSGSTEQWVPIGRYRPAEGDNLATTIVSAIEAYTGRDADEFPPLYDAVDAEALAALLHRENGKRRDHVQVRFVYVDQELAVTGDGLVLVRSE</sequence>
<dbReference type="KEGG" id="haj:DU500_00175"/>
<dbReference type="EMBL" id="CP031150">
    <property type="protein sequence ID" value="AXG04968.1"/>
    <property type="molecule type" value="Genomic_DNA"/>
</dbReference>
<dbReference type="InterPro" id="IPR011006">
    <property type="entry name" value="CheY-like_superfamily"/>
</dbReference>
<reference evidence="3 4" key="1">
    <citation type="submission" date="2018-07" db="EMBL/GenBank/DDBJ databases">
        <title>Genome sequences of Haloplanus sp. CBA1113.</title>
        <authorList>
            <person name="Kim Y.B."/>
            <person name="Roh S.W."/>
        </authorList>
    </citation>
    <scope>NUCLEOTIDE SEQUENCE [LARGE SCALE GENOMIC DNA]</scope>
    <source>
        <strain evidence="3 4">CBA1113</strain>
    </source>
</reference>
<dbReference type="Gene3D" id="3.40.50.2300">
    <property type="match status" value="1"/>
</dbReference>
<feature type="domain" description="Halobacterial output" evidence="2">
    <location>
        <begin position="164"/>
        <end position="234"/>
    </location>
</feature>
<dbReference type="AlphaFoldDB" id="A0A345DYE6"/>
<gene>
    <name evidence="3" type="ORF">DU500_00175</name>
</gene>
<name>A0A345DYE6_9EURY</name>
<proteinExistence type="predicted"/>
<keyword evidence="4" id="KW-1185">Reference proteome</keyword>
<evidence type="ECO:0000259" key="2">
    <source>
        <dbReference type="Pfam" id="PF18545"/>
    </source>
</evidence>
<evidence type="ECO:0000313" key="4">
    <source>
        <dbReference type="Proteomes" id="UP000253273"/>
    </source>
</evidence>
<accession>A0A345DYE6</accession>
<dbReference type="Pfam" id="PF18545">
    <property type="entry name" value="HalOD1"/>
    <property type="match status" value="1"/>
</dbReference>
<dbReference type="InterPro" id="IPR040624">
    <property type="entry name" value="HalOD1"/>
</dbReference>
<organism evidence="3 4">
    <name type="scientific">Haloplanus rubicundus</name>
    <dbReference type="NCBI Taxonomy" id="1547898"/>
    <lineage>
        <taxon>Archaea</taxon>
        <taxon>Methanobacteriati</taxon>
        <taxon>Methanobacteriota</taxon>
        <taxon>Stenosarchaea group</taxon>
        <taxon>Halobacteria</taxon>
        <taxon>Halobacteriales</taxon>
        <taxon>Haloferacaceae</taxon>
        <taxon>Haloplanus</taxon>
    </lineage>
</organism>
<feature type="compositionally biased region" description="Low complexity" evidence="1">
    <location>
        <begin position="121"/>
        <end position="135"/>
    </location>
</feature>